<evidence type="ECO:0000256" key="3">
    <source>
        <dbReference type="ARBA" id="ARBA00022806"/>
    </source>
</evidence>
<dbReference type="InterPro" id="IPR027417">
    <property type="entry name" value="P-loop_NTPase"/>
</dbReference>
<feature type="domain" description="Helicase C-terminal" evidence="8">
    <location>
        <begin position="227"/>
        <end position="375"/>
    </location>
</feature>
<dbReference type="PROSITE" id="PS51192">
    <property type="entry name" value="HELICASE_ATP_BIND_1"/>
    <property type="match status" value="1"/>
</dbReference>
<sequence length="397" mass="43863">MDFSVFNLHPLLAKALEVQQFSCPTAIQKEAIPALLQGRDVLGIAPTGTGKTEAFAIPIIQQLLVNPTEDSRPLALIISPTRELALQTFNRFEALISAMPLTAACIYGGKSYDSQLAALAKAPQIIVATPGRLLDLVDQKLIDLNKIQQYILDEGDQLLDLGFLASIHLLKKVLPSSCQKALFSATFPATIAKLGNQLLIDPLKISLVSDLPKAAISDFICFVDKVDKKKLILFLLQEFKLKQLLIFTRTTAAVDRIVADLRKNELAAEGLYGDKGQLVREQTIAQFRQGHTQVLVATDIAARGIDIPALSAIINYEIPDTIETYTHRIGRTGRASEQGYAFTFCDAEENSKFITLQMAAKKTFAIYDQHPYLLSWEKMLSTKQVQPKGKAKKKLRK</sequence>
<dbReference type="GO" id="GO:0016787">
    <property type="term" value="F:hydrolase activity"/>
    <property type="evidence" value="ECO:0007669"/>
    <property type="project" value="UniProtKB-KW"/>
</dbReference>
<gene>
    <name evidence="10" type="ORF">J5U18_09990</name>
</gene>
<dbReference type="AlphaFoldDB" id="A0A8T4HBU1"/>
<dbReference type="PANTHER" id="PTHR47959">
    <property type="entry name" value="ATP-DEPENDENT RNA HELICASE RHLE-RELATED"/>
    <property type="match status" value="1"/>
</dbReference>
<dbReference type="PROSITE" id="PS51195">
    <property type="entry name" value="Q_MOTIF"/>
    <property type="match status" value="1"/>
</dbReference>
<keyword evidence="11" id="KW-1185">Reference proteome</keyword>
<accession>A0A8T4HBU1</accession>
<reference evidence="10" key="1">
    <citation type="submission" date="2021-03" db="EMBL/GenBank/DDBJ databases">
        <authorList>
            <person name="Lu T."/>
            <person name="Wang Q."/>
            <person name="Han X."/>
        </authorList>
    </citation>
    <scope>NUCLEOTIDE SEQUENCE</scope>
    <source>
        <strain evidence="10">WQ 2009</strain>
    </source>
</reference>
<evidence type="ECO:0000256" key="4">
    <source>
        <dbReference type="ARBA" id="ARBA00022840"/>
    </source>
</evidence>
<dbReference type="InterPro" id="IPR050079">
    <property type="entry name" value="DEAD_box_RNA_helicase"/>
</dbReference>
<protein>
    <submittedName>
        <fullName evidence="10">DEAD/DEAH box helicase</fullName>
    </submittedName>
</protein>
<dbReference type="RefSeq" id="WP_353547396.1">
    <property type="nucleotide sequence ID" value="NZ_JAGKSB010000011.1"/>
</dbReference>
<dbReference type="GO" id="GO:0003676">
    <property type="term" value="F:nucleic acid binding"/>
    <property type="evidence" value="ECO:0007669"/>
    <property type="project" value="InterPro"/>
</dbReference>
<dbReference type="PROSITE" id="PS51194">
    <property type="entry name" value="HELICASE_CTER"/>
    <property type="match status" value="1"/>
</dbReference>
<dbReference type="PANTHER" id="PTHR47959:SF13">
    <property type="entry name" value="ATP-DEPENDENT RNA HELICASE RHLE"/>
    <property type="match status" value="1"/>
</dbReference>
<evidence type="ECO:0000256" key="1">
    <source>
        <dbReference type="ARBA" id="ARBA00022741"/>
    </source>
</evidence>
<dbReference type="GO" id="GO:0003724">
    <property type="term" value="F:RNA helicase activity"/>
    <property type="evidence" value="ECO:0007669"/>
    <property type="project" value="InterPro"/>
</dbReference>
<organism evidence="10 11">
    <name type="scientific">Rhinopithecimicrobium faecis</name>
    <dbReference type="NCBI Taxonomy" id="2820698"/>
    <lineage>
        <taxon>Bacteria</taxon>
        <taxon>Pseudomonadati</taxon>
        <taxon>Bacteroidota</taxon>
        <taxon>Sphingobacteriia</taxon>
        <taxon>Sphingobacteriales</taxon>
        <taxon>Sphingobacteriaceae</taxon>
        <taxon>Rhinopithecimicrobium</taxon>
    </lineage>
</organism>
<evidence type="ECO:0000259" key="8">
    <source>
        <dbReference type="PROSITE" id="PS51194"/>
    </source>
</evidence>
<evidence type="ECO:0000259" key="7">
    <source>
        <dbReference type="PROSITE" id="PS51192"/>
    </source>
</evidence>
<proteinExistence type="inferred from homology"/>
<dbReference type="SMART" id="SM00490">
    <property type="entry name" value="HELICc"/>
    <property type="match status" value="1"/>
</dbReference>
<keyword evidence="1" id="KW-0547">Nucleotide-binding</keyword>
<dbReference type="InterPro" id="IPR001650">
    <property type="entry name" value="Helicase_C-like"/>
</dbReference>
<dbReference type="InterPro" id="IPR014001">
    <property type="entry name" value="Helicase_ATP-bd"/>
</dbReference>
<keyword evidence="4" id="KW-0067">ATP-binding</keyword>
<comment type="caution">
    <text evidence="10">The sequence shown here is derived from an EMBL/GenBank/DDBJ whole genome shotgun (WGS) entry which is preliminary data.</text>
</comment>
<dbReference type="CDD" id="cd00268">
    <property type="entry name" value="DEADc"/>
    <property type="match status" value="1"/>
</dbReference>
<evidence type="ECO:0000313" key="11">
    <source>
        <dbReference type="Proteomes" id="UP000679691"/>
    </source>
</evidence>
<dbReference type="SUPFAM" id="SSF52540">
    <property type="entry name" value="P-loop containing nucleoside triphosphate hydrolases"/>
    <property type="match status" value="1"/>
</dbReference>
<dbReference type="EMBL" id="JAGKSB010000011">
    <property type="protein sequence ID" value="MBP3943893.1"/>
    <property type="molecule type" value="Genomic_DNA"/>
</dbReference>
<dbReference type="Pfam" id="PF00271">
    <property type="entry name" value="Helicase_C"/>
    <property type="match status" value="1"/>
</dbReference>
<dbReference type="InterPro" id="IPR011545">
    <property type="entry name" value="DEAD/DEAH_box_helicase_dom"/>
</dbReference>
<dbReference type="GO" id="GO:0005524">
    <property type="term" value="F:ATP binding"/>
    <property type="evidence" value="ECO:0007669"/>
    <property type="project" value="UniProtKB-KW"/>
</dbReference>
<dbReference type="GO" id="GO:0005829">
    <property type="term" value="C:cytosol"/>
    <property type="evidence" value="ECO:0007669"/>
    <property type="project" value="TreeGrafter"/>
</dbReference>
<evidence type="ECO:0000256" key="2">
    <source>
        <dbReference type="ARBA" id="ARBA00022801"/>
    </source>
</evidence>
<dbReference type="Proteomes" id="UP000679691">
    <property type="component" value="Unassembled WGS sequence"/>
</dbReference>
<keyword evidence="2" id="KW-0378">Hydrolase</keyword>
<evidence type="ECO:0000256" key="6">
    <source>
        <dbReference type="PROSITE-ProRule" id="PRU00552"/>
    </source>
</evidence>
<name>A0A8T4HBU1_9SPHI</name>
<feature type="domain" description="DEAD-box RNA helicase Q" evidence="9">
    <location>
        <begin position="1"/>
        <end position="29"/>
    </location>
</feature>
<evidence type="ECO:0000256" key="5">
    <source>
        <dbReference type="ARBA" id="ARBA00038437"/>
    </source>
</evidence>
<dbReference type="Gene3D" id="3.40.50.300">
    <property type="entry name" value="P-loop containing nucleotide triphosphate hydrolases"/>
    <property type="match status" value="2"/>
</dbReference>
<dbReference type="SMART" id="SM00487">
    <property type="entry name" value="DEXDc"/>
    <property type="match status" value="1"/>
</dbReference>
<evidence type="ECO:0000313" key="10">
    <source>
        <dbReference type="EMBL" id="MBP3943893.1"/>
    </source>
</evidence>
<dbReference type="InterPro" id="IPR014014">
    <property type="entry name" value="RNA_helicase_DEAD_Q_motif"/>
</dbReference>
<evidence type="ECO:0000259" key="9">
    <source>
        <dbReference type="PROSITE" id="PS51195"/>
    </source>
</evidence>
<keyword evidence="3 10" id="KW-0347">Helicase</keyword>
<dbReference type="InterPro" id="IPR044742">
    <property type="entry name" value="DEAD/DEAH_RhlB"/>
</dbReference>
<comment type="similarity">
    <text evidence="5">Belongs to the DEAD box helicase family.</text>
</comment>
<feature type="short sequence motif" description="Q motif" evidence="6">
    <location>
        <begin position="1"/>
        <end position="29"/>
    </location>
</feature>
<dbReference type="Pfam" id="PF00270">
    <property type="entry name" value="DEAD"/>
    <property type="match status" value="1"/>
</dbReference>
<dbReference type="CDD" id="cd18787">
    <property type="entry name" value="SF2_C_DEAD"/>
    <property type="match status" value="1"/>
</dbReference>
<feature type="domain" description="Helicase ATP-binding" evidence="7">
    <location>
        <begin position="32"/>
        <end position="205"/>
    </location>
</feature>